<dbReference type="RefSeq" id="XP_028487556.1">
    <property type="nucleotide sequence ID" value="XM_028628810.1"/>
</dbReference>
<evidence type="ECO:0000313" key="2">
    <source>
        <dbReference type="Proteomes" id="UP000283841"/>
    </source>
</evidence>
<dbReference type="GeneID" id="39598087"/>
<proteinExistence type="predicted"/>
<dbReference type="EMBL" id="RCNU01000002">
    <property type="protein sequence ID" value="RWQ97911.1"/>
    <property type="molecule type" value="Genomic_DNA"/>
</dbReference>
<dbReference type="VEuPathDB" id="FungiDB:C8Q69DRAFT_442090"/>
<evidence type="ECO:0000313" key="1">
    <source>
        <dbReference type="EMBL" id="RWQ97911.1"/>
    </source>
</evidence>
<comment type="caution">
    <text evidence="1">The sequence shown here is derived from an EMBL/GenBank/DDBJ whole genome shotgun (WGS) entry which is preliminary data.</text>
</comment>
<keyword evidence="2" id="KW-1185">Reference proteome</keyword>
<organism evidence="1 2">
    <name type="scientific">Byssochlamys spectabilis</name>
    <name type="common">Paecilomyces variotii</name>
    <dbReference type="NCBI Taxonomy" id="264951"/>
    <lineage>
        <taxon>Eukaryota</taxon>
        <taxon>Fungi</taxon>
        <taxon>Dikarya</taxon>
        <taxon>Ascomycota</taxon>
        <taxon>Pezizomycotina</taxon>
        <taxon>Eurotiomycetes</taxon>
        <taxon>Eurotiomycetidae</taxon>
        <taxon>Eurotiales</taxon>
        <taxon>Thermoascaceae</taxon>
        <taxon>Paecilomyces</taxon>
    </lineage>
</organism>
<dbReference type="AlphaFoldDB" id="A0A443I1K1"/>
<dbReference type="Proteomes" id="UP000283841">
    <property type="component" value="Unassembled WGS sequence"/>
</dbReference>
<accession>A0A443I1K1</accession>
<sequence length="102" mass="11615">MTVVLHYTADLAPEVQDSAFSWNGLQAVSYVFIGEFSLWYQNWVTISAVIGSSYYVSIIEATFLKYGINNHAYAKYCAKADGTIRRRNPYRGERTHYGSTRS</sequence>
<gene>
    <name evidence="1" type="ORF">C8Q69DRAFT_442090</name>
</gene>
<protein>
    <submittedName>
        <fullName evidence="1">Uncharacterized protein</fullName>
    </submittedName>
</protein>
<name>A0A443I1K1_BYSSP</name>
<reference evidence="1 2" key="1">
    <citation type="journal article" date="2018" name="Front. Microbiol.">
        <title>Genomic and genetic insights into a cosmopolitan fungus, Paecilomyces variotii (Eurotiales).</title>
        <authorList>
            <person name="Urquhart A.S."/>
            <person name="Mondo S.J."/>
            <person name="Makela M.R."/>
            <person name="Hane J.K."/>
            <person name="Wiebenga A."/>
            <person name="He G."/>
            <person name="Mihaltcheva S."/>
            <person name="Pangilinan J."/>
            <person name="Lipzen A."/>
            <person name="Barry K."/>
            <person name="de Vries R.P."/>
            <person name="Grigoriev I.V."/>
            <person name="Idnurm A."/>
        </authorList>
    </citation>
    <scope>NUCLEOTIDE SEQUENCE [LARGE SCALE GENOMIC DNA]</scope>
    <source>
        <strain evidence="1 2">CBS 101075</strain>
    </source>
</reference>